<name>A0AC61N0I9_9FIRM</name>
<organism evidence="1 2">
    <name type="scientific">Miniphocaeibacter halophilus</name>
    <dbReference type="NCBI Taxonomy" id="2931922"/>
    <lineage>
        <taxon>Bacteria</taxon>
        <taxon>Bacillati</taxon>
        <taxon>Bacillota</taxon>
        <taxon>Tissierellia</taxon>
        <taxon>Tissierellales</taxon>
        <taxon>Peptoniphilaceae</taxon>
        <taxon>Miniphocaeibacter</taxon>
    </lineage>
</organism>
<evidence type="ECO:0000313" key="1">
    <source>
        <dbReference type="EMBL" id="QQK07628.1"/>
    </source>
</evidence>
<accession>A0AC61N0I9</accession>
<dbReference type="EMBL" id="CP066744">
    <property type="protein sequence ID" value="QQK07628.1"/>
    <property type="molecule type" value="Genomic_DNA"/>
</dbReference>
<keyword evidence="1" id="KW-0413">Isomerase</keyword>
<dbReference type="EC" id="5.4.99.25" evidence="1"/>
<evidence type="ECO:0000313" key="2">
    <source>
        <dbReference type="Proteomes" id="UP000595814"/>
    </source>
</evidence>
<dbReference type="Proteomes" id="UP000595814">
    <property type="component" value="Chromosome"/>
</dbReference>
<sequence length="310" mass="35251">MKDSKQLTGNNIDGVLNIFKEPGYTSHDVVAILRKILKTKKIGHAGTLDPNVSGVLPICIGKATKISQYLMDFGKTYVAEITFGIETDTEDIWGNITKTDNMPVNFETFEKVLSKYNNIEIKQIPPMYSAIKVNGKRLYELAYKGITIDRKERNAKIYKTKILRKYKNKVILEVSCSKGTYIRTLIKDICIESGTIGTMSNLLRIESGGLNISNSLTLDQIKYFVYNGNYDYIISIENALHTYEKFNLSDKYFKKIINGVKIDVGDFYTDKLLLIYCSNEFIGLGSINRISGSNYLKMKNMFYRGTNENN</sequence>
<keyword evidence="2" id="KW-1185">Reference proteome</keyword>
<protein>
    <submittedName>
        <fullName evidence="1">tRNA pseudouridine(55) synthase TruB</fullName>
        <ecNumber evidence="1">5.4.99.25</ecNumber>
    </submittedName>
</protein>
<proteinExistence type="predicted"/>
<reference evidence="1 2" key="1">
    <citation type="journal article" date="2022" name="Int. J. Syst. Evol. Microbiol.">
        <title>Miniphocaeibacter halophilus sp. nov., an ammonium-tolerant acetate-producing bacterium isolated from a biogas system.</title>
        <authorList>
            <person name="Schnurer A."/>
            <person name="Singh A."/>
            <person name="Bi S."/>
            <person name="Qiao W."/>
            <person name="Westerholm M."/>
        </authorList>
    </citation>
    <scope>NUCLEOTIDE SEQUENCE [LARGE SCALE GENOMIC DNA]</scope>
    <source>
        <strain evidence="1 2">AMB_01</strain>
    </source>
</reference>
<gene>
    <name evidence="1" type="primary">truB</name>
    <name evidence="1" type="ORF">JFY71_10085</name>
</gene>